<dbReference type="EMBL" id="GEVI01022246">
    <property type="protein sequence ID" value="JAU10074.1"/>
    <property type="molecule type" value="Transcribed_RNA"/>
</dbReference>
<feature type="compositionally biased region" description="Polar residues" evidence="1">
    <location>
        <begin position="69"/>
        <end position="80"/>
    </location>
</feature>
<reference evidence="2" key="1">
    <citation type="submission" date="2016-07" db="EMBL/GenBank/DDBJ databases">
        <title>De novo transcriptome assembly of four accessions of the metal hyperaccumulator plant Noccaea caerulescens.</title>
        <authorList>
            <person name="Blande D."/>
            <person name="Halimaa P."/>
            <person name="Tervahauta A.I."/>
            <person name="Aarts M.G."/>
            <person name="Karenlampi S.O."/>
        </authorList>
    </citation>
    <scope>NUCLEOTIDE SEQUENCE</scope>
</reference>
<protein>
    <submittedName>
        <fullName evidence="2">Uncharacterized protein</fullName>
    </submittedName>
</protein>
<dbReference type="AlphaFoldDB" id="A0A1J3CQK5"/>
<proteinExistence type="predicted"/>
<accession>A0A1J3CQK5</accession>
<organism evidence="2">
    <name type="scientific">Noccaea caerulescens</name>
    <name type="common">Alpine penny-cress</name>
    <name type="synonym">Thlaspi caerulescens</name>
    <dbReference type="NCBI Taxonomy" id="107243"/>
    <lineage>
        <taxon>Eukaryota</taxon>
        <taxon>Viridiplantae</taxon>
        <taxon>Streptophyta</taxon>
        <taxon>Embryophyta</taxon>
        <taxon>Tracheophyta</taxon>
        <taxon>Spermatophyta</taxon>
        <taxon>Magnoliopsida</taxon>
        <taxon>eudicotyledons</taxon>
        <taxon>Gunneridae</taxon>
        <taxon>Pentapetalae</taxon>
        <taxon>rosids</taxon>
        <taxon>malvids</taxon>
        <taxon>Brassicales</taxon>
        <taxon>Brassicaceae</taxon>
        <taxon>Coluteocarpeae</taxon>
        <taxon>Noccaea</taxon>
    </lineage>
</organism>
<feature type="region of interest" description="Disordered" evidence="1">
    <location>
        <begin position="69"/>
        <end position="90"/>
    </location>
</feature>
<evidence type="ECO:0000313" key="2">
    <source>
        <dbReference type="EMBL" id="JAU10074.1"/>
    </source>
</evidence>
<feature type="compositionally biased region" description="Basic residues" evidence="1">
    <location>
        <begin position="34"/>
        <end position="45"/>
    </location>
</feature>
<evidence type="ECO:0000256" key="1">
    <source>
        <dbReference type="SAM" id="MobiDB-lite"/>
    </source>
</evidence>
<name>A0A1J3CQK5_NOCCA</name>
<feature type="region of interest" description="Disordered" evidence="1">
    <location>
        <begin position="25"/>
        <end position="52"/>
    </location>
</feature>
<sequence length="90" mass="10409">MVADFAMDLLQLRAHRKIRSHVAGEIQIPTEKNRNRRTLKSKKTQKSPASDNCFTTSKQIPIFFFPSQKGNPSFSKTEVNLQKRKFKDKS</sequence>
<gene>
    <name evidence="2" type="ORF">GA_TR6308_c3_g1_i1_g.20891</name>
</gene>